<evidence type="ECO:0000256" key="7">
    <source>
        <dbReference type="ARBA" id="ARBA00013031"/>
    </source>
</evidence>
<evidence type="ECO:0000256" key="4">
    <source>
        <dbReference type="ARBA" id="ARBA00004496"/>
    </source>
</evidence>
<evidence type="ECO:0000256" key="11">
    <source>
        <dbReference type="ARBA" id="ARBA00022723"/>
    </source>
</evidence>
<dbReference type="GO" id="GO:0000166">
    <property type="term" value="F:nucleotide binding"/>
    <property type="evidence" value="ECO:0007669"/>
    <property type="project" value="UniProtKB-KW"/>
</dbReference>
<comment type="function">
    <text evidence="3 18">Catalyzes the conversion of 3-deoxy-D-arabino-heptulosonate 7-phosphate (DAHP) to dehydroquinate (DHQ).</text>
</comment>
<name>A0A0T6DMS0_9GAMM</name>
<dbReference type="Pfam" id="PF24621">
    <property type="entry name" value="DHQS_C"/>
    <property type="match status" value="1"/>
</dbReference>
<keyword evidence="12 18" id="KW-0547">Nucleotide-binding</keyword>
<dbReference type="GO" id="GO:0009423">
    <property type="term" value="P:chorismate biosynthetic process"/>
    <property type="evidence" value="ECO:0007669"/>
    <property type="project" value="UniProtKB-UniRule"/>
</dbReference>
<dbReference type="EC" id="4.2.3.4" evidence="7 18"/>
<dbReference type="PANTHER" id="PTHR43622">
    <property type="entry name" value="3-DEHYDROQUINATE SYNTHASE"/>
    <property type="match status" value="1"/>
</dbReference>
<evidence type="ECO:0000256" key="8">
    <source>
        <dbReference type="ARBA" id="ARBA00017684"/>
    </source>
</evidence>
<dbReference type="Pfam" id="PF01761">
    <property type="entry name" value="DHQ_synthase"/>
    <property type="match status" value="1"/>
</dbReference>
<reference evidence="21 22" key="1">
    <citation type="submission" date="2015-11" db="EMBL/GenBank/DDBJ databases">
        <title>Permanent draft genome of Psychrobacter piscatorii LQ58.</title>
        <authorList>
            <person name="Zhou M."/>
            <person name="Dong B."/>
            <person name="Liu Q."/>
        </authorList>
    </citation>
    <scope>NUCLEOTIDE SEQUENCE [LARGE SCALE GENOMIC DNA]</scope>
    <source>
        <strain evidence="21 22">LQ58</strain>
    </source>
</reference>
<comment type="subcellular location">
    <subcellularLocation>
        <location evidence="4 18">Cytoplasm</location>
    </subcellularLocation>
</comment>
<dbReference type="Gene3D" id="1.20.1090.10">
    <property type="entry name" value="Dehydroquinate synthase-like - alpha domain"/>
    <property type="match status" value="1"/>
</dbReference>
<feature type="binding site" evidence="18">
    <location>
        <begin position="138"/>
        <end position="139"/>
    </location>
    <ligand>
        <name>NAD(+)</name>
        <dbReference type="ChEBI" id="CHEBI:57540"/>
    </ligand>
</feature>
<gene>
    <name evidence="18" type="primary">aroB</name>
    <name evidence="21" type="ORF">AS194_12650</name>
</gene>
<evidence type="ECO:0000256" key="1">
    <source>
        <dbReference type="ARBA" id="ARBA00001393"/>
    </source>
</evidence>
<evidence type="ECO:0000256" key="15">
    <source>
        <dbReference type="ARBA" id="ARBA00023141"/>
    </source>
</evidence>
<dbReference type="InterPro" id="IPR030963">
    <property type="entry name" value="DHQ_synth_fam"/>
</dbReference>
<comment type="catalytic activity">
    <reaction evidence="1 18">
        <text>7-phospho-2-dehydro-3-deoxy-D-arabino-heptonate = 3-dehydroquinate + phosphate</text>
        <dbReference type="Rhea" id="RHEA:21968"/>
        <dbReference type="ChEBI" id="CHEBI:32364"/>
        <dbReference type="ChEBI" id="CHEBI:43474"/>
        <dbReference type="ChEBI" id="CHEBI:58394"/>
        <dbReference type="EC" id="4.2.3.4"/>
    </reaction>
</comment>
<dbReference type="Proteomes" id="UP000051202">
    <property type="component" value="Unassembled WGS sequence"/>
</dbReference>
<dbReference type="UniPathway" id="UPA00053">
    <property type="reaction ID" value="UER00085"/>
</dbReference>
<evidence type="ECO:0000259" key="20">
    <source>
        <dbReference type="Pfam" id="PF24621"/>
    </source>
</evidence>
<dbReference type="GO" id="GO:0009073">
    <property type="term" value="P:aromatic amino acid family biosynthetic process"/>
    <property type="evidence" value="ECO:0007669"/>
    <property type="project" value="UniProtKB-KW"/>
</dbReference>
<dbReference type="HAMAP" id="MF_00110">
    <property type="entry name" value="DHQ_synthase"/>
    <property type="match status" value="1"/>
</dbReference>
<keyword evidence="17 18" id="KW-0170">Cobalt</keyword>
<evidence type="ECO:0000256" key="17">
    <source>
        <dbReference type="ARBA" id="ARBA00023285"/>
    </source>
</evidence>
<dbReference type="GO" id="GO:0005737">
    <property type="term" value="C:cytoplasm"/>
    <property type="evidence" value="ECO:0007669"/>
    <property type="project" value="UniProtKB-SubCell"/>
</dbReference>
<organism evidence="21 22">
    <name type="scientific">Psychrobacter piscatorii</name>
    <dbReference type="NCBI Taxonomy" id="554343"/>
    <lineage>
        <taxon>Bacteria</taxon>
        <taxon>Pseudomonadati</taxon>
        <taxon>Pseudomonadota</taxon>
        <taxon>Gammaproteobacteria</taxon>
        <taxon>Moraxellales</taxon>
        <taxon>Moraxellaceae</taxon>
        <taxon>Psychrobacter</taxon>
    </lineage>
</organism>
<feature type="binding site" evidence="18">
    <location>
        <position position="151"/>
    </location>
    <ligand>
        <name>NAD(+)</name>
        <dbReference type="ChEBI" id="CHEBI:57540"/>
    </ligand>
</feature>
<proteinExistence type="inferred from homology"/>
<evidence type="ECO:0000313" key="21">
    <source>
        <dbReference type="EMBL" id="KRU21260.1"/>
    </source>
</evidence>
<protein>
    <recommendedName>
        <fullName evidence="8 18">3-dehydroquinate synthase</fullName>
        <shortName evidence="18">DHQS</shortName>
        <ecNumber evidence="7 18">4.2.3.4</ecNumber>
    </recommendedName>
</protein>
<dbReference type="InterPro" id="IPR056179">
    <property type="entry name" value="DHQS_C"/>
</dbReference>
<dbReference type="Gene3D" id="3.40.50.1970">
    <property type="match status" value="1"/>
</dbReference>
<feature type="binding site" evidence="18">
    <location>
        <begin position="178"/>
        <end position="181"/>
    </location>
    <ligand>
        <name>NAD(+)</name>
        <dbReference type="ChEBI" id="CHEBI:57540"/>
    </ligand>
</feature>
<evidence type="ECO:0000256" key="18">
    <source>
        <dbReference type="HAMAP-Rule" id="MF_00110"/>
    </source>
</evidence>
<dbReference type="PIRSF" id="PIRSF001455">
    <property type="entry name" value="DHQ_synth"/>
    <property type="match status" value="1"/>
</dbReference>
<evidence type="ECO:0000256" key="13">
    <source>
        <dbReference type="ARBA" id="ARBA00022833"/>
    </source>
</evidence>
<evidence type="ECO:0000256" key="3">
    <source>
        <dbReference type="ARBA" id="ARBA00003485"/>
    </source>
</evidence>
<evidence type="ECO:0000256" key="12">
    <source>
        <dbReference type="ARBA" id="ARBA00022741"/>
    </source>
</evidence>
<feature type="binding site" evidence="18">
    <location>
        <position position="273"/>
    </location>
    <ligand>
        <name>Zn(2+)</name>
        <dbReference type="ChEBI" id="CHEBI:29105"/>
    </ligand>
</feature>
<comment type="pathway">
    <text evidence="5 18">Metabolic intermediate biosynthesis; chorismate biosynthesis; chorismate from D-erythrose 4-phosphate and phosphoenolpyruvate: step 2/7.</text>
</comment>
<dbReference type="GO" id="GO:0046872">
    <property type="term" value="F:metal ion binding"/>
    <property type="evidence" value="ECO:0007669"/>
    <property type="project" value="UniProtKB-KW"/>
</dbReference>
<sequence>MATSLFHDSLTVRTQSHDYPIIITEDATSKDSSMAKQVAPYIKGCQVLIVTNDTVAPLYLQALEDELAEQFTVKVCVLPDGEQYKNQTSIDQIYDALMAEHFNRDVTLIALGGGVVGDMTGFAAASFMRGVNFIQIPTTLLSQVDSSVGGKTGINHAQGKNMIGAFWQPQMVLADMSTLKTLPARELSAGVAEIIKYALIMDEAFLTWLEENLPAMMALDLAVLGEAVKRCCQYKADVVAQDERESGVRALLNFGHTFGHVIETHQGYGNWLHGEAVAAGMMQAAELSQKIGWLTLDEVERIKRVLMLGNLPTKPPAIDVQTALDLMGHDKKVKHGQIRLILLKSIGSAVVTNDFDNDLLLEVLSQHSA</sequence>
<comment type="caution">
    <text evidence="21">The sequence shown here is derived from an EMBL/GenBank/DDBJ whole genome shotgun (WGS) entry which is preliminary data.</text>
</comment>
<dbReference type="NCBIfam" id="TIGR01357">
    <property type="entry name" value="aroB"/>
    <property type="match status" value="1"/>
</dbReference>
<dbReference type="InterPro" id="IPR016037">
    <property type="entry name" value="DHQ_synth_AroB"/>
</dbReference>
<evidence type="ECO:0000256" key="10">
    <source>
        <dbReference type="ARBA" id="ARBA00022605"/>
    </source>
</evidence>
<feature type="binding site" evidence="18">
    <location>
        <begin position="80"/>
        <end position="85"/>
    </location>
    <ligand>
        <name>NAD(+)</name>
        <dbReference type="ChEBI" id="CHEBI:57540"/>
    </ligand>
</feature>
<keyword evidence="13 18" id="KW-0862">Zinc</keyword>
<dbReference type="CDD" id="cd08195">
    <property type="entry name" value="DHQS"/>
    <property type="match status" value="1"/>
</dbReference>
<keyword evidence="16 18" id="KW-0456">Lyase</keyword>
<feature type="binding site" evidence="18">
    <location>
        <position position="160"/>
    </location>
    <ligand>
        <name>NAD(+)</name>
        <dbReference type="ChEBI" id="CHEBI:57540"/>
    </ligand>
</feature>
<evidence type="ECO:0000256" key="16">
    <source>
        <dbReference type="ARBA" id="ARBA00023239"/>
    </source>
</evidence>
<keyword evidence="9 18" id="KW-0963">Cytoplasm</keyword>
<evidence type="ECO:0000259" key="19">
    <source>
        <dbReference type="Pfam" id="PF01761"/>
    </source>
</evidence>
<feature type="binding site" evidence="18">
    <location>
        <begin position="114"/>
        <end position="118"/>
    </location>
    <ligand>
        <name>NAD(+)</name>
        <dbReference type="ChEBI" id="CHEBI:57540"/>
    </ligand>
</feature>
<feature type="binding site" evidence="18">
    <location>
        <position position="193"/>
    </location>
    <ligand>
        <name>Zn(2+)</name>
        <dbReference type="ChEBI" id="CHEBI:29105"/>
    </ligand>
</feature>
<keyword evidence="11 18" id="KW-0479">Metal-binding</keyword>
<evidence type="ECO:0000256" key="14">
    <source>
        <dbReference type="ARBA" id="ARBA00023027"/>
    </source>
</evidence>
<feature type="binding site" evidence="18">
    <location>
        <position position="256"/>
    </location>
    <ligand>
        <name>Zn(2+)</name>
        <dbReference type="ChEBI" id="CHEBI:29105"/>
    </ligand>
</feature>
<dbReference type="AlphaFoldDB" id="A0A0T6DMS0"/>
<dbReference type="SUPFAM" id="SSF56796">
    <property type="entry name" value="Dehydroquinate synthase-like"/>
    <property type="match status" value="1"/>
</dbReference>
<accession>A0A0T6DMS0</accession>
<comment type="cofactor">
    <cofactor evidence="18">
        <name>Co(2+)</name>
        <dbReference type="ChEBI" id="CHEBI:48828"/>
    </cofactor>
    <cofactor evidence="18">
        <name>Zn(2+)</name>
        <dbReference type="ChEBI" id="CHEBI:29105"/>
    </cofactor>
    <text evidence="18">Binds 1 divalent metal cation per subunit. Can use either Co(2+) or Zn(2+).</text>
</comment>
<keyword evidence="14 18" id="KW-0520">NAD</keyword>
<evidence type="ECO:0000256" key="2">
    <source>
        <dbReference type="ARBA" id="ARBA00001911"/>
    </source>
</evidence>
<dbReference type="GO" id="GO:0003856">
    <property type="term" value="F:3-dehydroquinate synthase activity"/>
    <property type="evidence" value="ECO:0007669"/>
    <property type="project" value="UniProtKB-UniRule"/>
</dbReference>
<dbReference type="PANTHER" id="PTHR43622:SF7">
    <property type="entry name" value="3-DEHYDROQUINATE SYNTHASE, CHLOROPLASTIC"/>
    <property type="match status" value="1"/>
</dbReference>
<comment type="cofactor">
    <cofactor evidence="2 18">
        <name>NAD(+)</name>
        <dbReference type="ChEBI" id="CHEBI:57540"/>
    </cofactor>
</comment>
<feature type="domain" description="3-dehydroquinate synthase N-terminal" evidence="19">
    <location>
        <begin position="76"/>
        <end position="188"/>
    </location>
</feature>
<dbReference type="STRING" id="554343.AS194_12650"/>
<evidence type="ECO:0000256" key="9">
    <source>
        <dbReference type="ARBA" id="ARBA00022490"/>
    </source>
</evidence>
<evidence type="ECO:0000313" key="22">
    <source>
        <dbReference type="Proteomes" id="UP000051202"/>
    </source>
</evidence>
<feature type="domain" description="3-dehydroquinate synthase C-terminal" evidence="20">
    <location>
        <begin position="190"/>
        <end position="333"/>
    </location>
</feature>
<evidence type="ECO:0000256" key="6">
    <source>
        <dbReference type="ARBA" id="ARBA00005412"/>
    </source>
</evidence>
<dbReference type="InterPro" id="IPR030960">
    <property type="entry name" value="DHQS/DOIS_N"/>
</dbReference>
<keyword evidence="15 18" id="KW-0057">Aromatic amino acid biosynthesis</keyword>
<dbReference type="RefSeq" id="WP_058025945.1">
    <property type="nucleotide sequence ID" value="NZ_LNDJ01000130.1"/>
</dbReference>
<dbReference type="FunFam" id="3.40.50.1970:FF:000001">
    <property type="entry name" value="3-dehydroquinate synthase"/>
    <property type="match status" value="1"/>
</dbReference>
<keyword evidence="22" id="KW-1185">Reference proteome</keyword>
<dbReference type="InterPro" id="IPR050071">
    <property type="entry name" value="Dehydroquinate_synthase"/>
</dbReference>
<dbReference type="EMBL" id="LNDJ01000130">
    <property type="protein sequence ID" value="KRU21260.1"/>
    <property type="molecule type" value="Genomic_DNA"/>
</dbReference>
<dbReference type="GO" id="GO:0008652">
    <property type="term" value="P:amino acid biosynthetic process"/>
    <property type="evidence" value="ECO:0007669"/>
    <property type="project" value="UniProtKB-KW"/>
</dbReference>
<keyword evidence="10 18" id="KW-0028">Amino-acid biosynthesis</keyword>
<comment type="similarity">
    <text evidence="6 18">Belongs to the sugar phosphate cyclases superfamily. Dehydroquinate synthase family.</text>
</comment>
<evidence type="ECO:0000256" key="5">
    <source>
        <dbReference type="ARBA" id="ARBA00004661"/>
    </source>
</evidence>